<reference evidence="1 2" key="1">
    <citation type="submission" date="2013-09" db="EMBL/GenBank/DDBJ databases">
        <title>High correlation between genotypes and phenotypes of environmental bacteria Comamonas testosteroni strains.</title>
        <authorList>
            <person name="Liu L."/>
            <person name="Zhu W."/>
            <person name="Xia X."/>
            <person name="Xu B."/>
            <person name="Luo M."/>
            <person name="Wang G."/>
        </authorList>
    </citation>
    <scope>NUCLEOTIDE SEQUENCE [LARGE SCALE GENOMIC DNA]</scope>
    <source>
        <strain evidence="1 2">JL40</strain>
    </source>
</reference>
<gene>
    <name evidence="1" type="ORF">P353_08685</name>
</gene>
<evidence type="ECO:0000313" key="1">
    <source>
        <dbReference type="EMBL" id="KGH30928.1"/>
    </source>
</evidence>
<sequence>MNTREQLIAIADWLGDEEESLSFGLRNAFDALRLYDYALARPELMCGYVMEWPEADRIAALGYDPIATVEAIRGRDVNETGASQACAVLARTRALLDSVAFVATEGDSSQLLIDIDDILTPEVQESMT</sequence>
<dbReference type="EMBL" id="AWOR01000037">
    <property type="protein sequence ID" value="KGH30928.1"/>
    <property type="molecule type" value="Genomic_DNA"/>
</dbReference>
<name>A0A096FMD0_COMTE</name>
<protein>
    <submittedName>
        <fullName evidence="1">Uncharacterized protein</fullName>
    </submittedName>
</protein>
<evidence type="ECO:0000313" key="2">
    <source>
        <dbReference type="Proteomes" id="UP000029553"/>
    </source>
</evidence>
<proteinExistence type="predicted"/>
<comment type="caution">
    <text evidence="1">The sequence shown here is derived from an EMBL/GenBank/DDBJ whole genome shotgun (WGS) entry which is preliminary data.</text>
</comment>
<dbReference type="RefSeq" id="WP_034367773.1">
    <property type="nucleotide sequence ID" value="NZ_AWOR01000037.1"/>
</dbReference>
<accession>A0A096FMD0</accession>
<dbReference type="Proteomes" id="UP000029553">
    <property type="component" value="Unassembled WGS sequence"/>
</dbReference>
<dbReference type="AlphaFoldDB" id="A0A096FMD0"/>
<organism evidence="1 2">
    <name type="scientific">Comamonas testosteroni</name>
    <name type="common">Pseudomonas testosteroni</name>
    <dbReference type="NCBI Taxonomy" id="285"/>
    <lineage>
        <taxon>Bacteria</taxon>
        <taxon>Pseudomonadati</taxon>
        <taxon>Pseudomonadota</taxon>
        <taxon>Betaproteobacteria</taxon>
        <taxon>Burkholderiales</taxon>
        <taxon>Comamonadaceae</taxon>
        <taxon>Comamonas</taxon>
    </lineage>
</organism>